<evidence type="ECO:0000313" key="2">
    <source>
        <dbReference type="Proteomes" id="UP001054837"/>
    </source>
</evidence>
<name>A0AAV4M6T3_9ARAC</name>
<keyword evidence="2" id="KW-1185">Reference proteome</keyword>
<evidence type="ECO:0000313" key="1">
    <source>
        <dbReference type="EMBL" id="GIX68083.1"/>
    </source>
</evidence>
<dbReference type="AlphaFoldDB" id="A0AAV4M6T3"/>
<reference evidence="1 2" key="1">
    <citation type="submission" date="2021-06" db="EMBL/GenBank/DDBJ databases">
        <title>Caerostris darwini draft genome.</title>
        <authorList>
            <person name="Kono N."/>
            <person name="Arakawa K."/>
        </authorList>
    </citation>
    <scope>NUCLEOTIDE SEQUENCE [LARGE SCALE GENOMIC DNA]</scope>
</reference>
<protein>
    <submittedName>
        <fullName evidence="1">Uncharacterized protein</fullName>
    </submittedName>
</protein>
<gene>
    <name evidence="1" type="ORF">CDAR_16821</name>
</gene>
<accession>A0AAV4M6T3</accession>
<sequence>MCPHWNLQHTSIVVATAYQNCESASILWKREEKFFKINGPSPPTTQSVSSHVAYANMTAEPPHHVQGLIIQTPIQAVIMETVERANPTTLIQQKRYTKELLSQHPY</sequence>
<proteinExistence type="predicted"/>
<organism evidence="1 2">
    <name type="scientific">Caerostris darwini</name>
    <dbReference type="NCBI Taxonomy" id="1538125"/>
    <lineage>
        <taxon>Eukaryota</taxon>
        <taxon>Metazoa</taxon>
        <taxon>Ecdysozoa</taxon>
        <taxon>Arthropoda</taxon>
        <taxon>Chelicerata</taxon>
        <taxon>Arachnida</taxon>
        <taxon>Araneae</taxon>
        <taxon>Araneomorphae</taxon>
        <taxon>Entelegynae</taxon>
        <taxon>Araneoidea</taxon>
        <taxon>Araneidae</taxon>
        <taxon>Caerostris</taxon>
    </lineage>
</organism>
<comment type="caution">
    <text evidence="1">The sequence shown here is derived from an EMBL/GenBank/DDBJ whole genome shotgun (WGS) entry which is preliminary data.</text>
</comment>
<dbReference type="EMBL" id="BPLQ01000152">
    <property type="protein sequence ID" value="GIX68083.1"/>
    <property type="molecule type" value="Genomic_DNA"/>
</dbReference>
<dbReference type="Proteomes" id="UP001054837">
    <property type="component" value="Unassembled WGS sequence"/>
</dbReference>